<feature type="transmembrane region" description="Helical" evidence="4">
    <location>
        <begin position="82"/>
        <end position="102"/>
    </location>
</feature>
<feature type="transmembrane region" description="Helical" evidence="4">
    <location>
        <begin position="300"/>
        <end position="319"/>
    </location>
</feature>
<reference evidence="6" key="1">
    <citation type="submission" date="2009-10" db="EMBL/GenBank/DDBJ databases">
        <authorList>
            <person name="Weinstock G."/>
            <person name="Sodergren E."/>
            <person name="Clifton S."/>
            <person name="Fulton L."/>
            <person name="Fulton B."/>
            <person name="Courtney L."/>
            <person name="Fronick C."/>
            <person name="Harrison M."/>
            <person name="Strong C."/>
            <person name="Farmer C."/>
            <person name="Delahaunty K."/>
            <person name="Markovic C."/>
            <person name="Hall O."/>
            <person name="Minx P."/>
            <person name="Tomlinson C."/>
            <person name="Mitreva M."/>
            <person name="Nelson J."/>
            <person name="Hou S."/>
            <person name="Wollam A."/>
            <person name="Pepin K.H."/>
            <person name="Johnson M."/>
            <person name="Bhonagiri V."/>
            <person name="Nash W.E."/>
            <person name="Warren W."/>
            <person name="Chinwalla A."/>
            <person name="Mardis E.R."/>
            <person name="Wilson R.K."/>
        </authorList>
    </citation>
    <scope>NUCLEOTIDE SEQUENCE [LARGE SCALE GENOMIC DNA]</scope>
    <source>
        <strain evidence="6">ATCC 700122</strain>
    </source>
</reference>
<dbReference type="SMART" id="SM00421">
    <property type="entry name" value="HTH_LUXR"/>
    <property type="match status" value="1"/>
</dbReference>
<feature type="transmembrane region" description="Helical" evidence="4">
    <location>
        <begin position="364"/>
        <end position="381"/>
    </location>
</feature>
<accession>D0WHE5</accession>
<dbReference type="GeneID" id="85007702"/>
<dbReference type="PANTHER" id="PTHR44688:SF16">
    <property type="entry name" value="DNA-BINDING TRANSCRIPTIONAL ACTIVATOR DEVR_DOSR"/>
    <property type="match status" value="1"/>
</dbReference>
<name>D0WHE5_SLAES</name>
<keyword evidence="1" id="KW-0805">Transcription regulation</keyword>
<feature type="transmembrane region" description="Helical" evidence="4">
    <location>
        <begin position="54"/>
        <end position="70"/>
    </location>
</feature>
<keyword evidence="4" id="KW-0472">Membrane</keyword>
<evidence type="ECO:0000256" key="1">
    <source>
        <dbReference type="ARBA" id="ARBA00023015"/>
    </source>
</evidence>
<evidence type="ECO:0000256" key="3">
    <source>
        <dbReference type="ARBA" id="ARBA00023163"/>
    </source>
</evidence>
<dbReference type="InterPro" id="IPR016032">
    <property type="entry name" value="Sig_transdc_resp-reg_C-effctor"/>
</dbReference>
<dbReference type="SUPFAM" id="SSF46894">
    <property type="entry name" value="C-terminal effector domain of the bipartite response regulators"/>
    <property type="match status" value="1"/>
</dbReference>
<feature type="transmembrane region" description="Helical" evidence="4">
    <location>
        <begin position="12"/>
        <end position="34"/>
    </location>
</feature>
<evidence type="ECO:0000259" key="5">
    <source>
        <dbReference type="PROSITE" id="PS50043"/>
    </source>
</evidence>
<dbReference type="Pfam" id="PF00196">
    <property type="entry name" value="GerE"/>
    <property type="match status" value="1"/>
</dbReference>
<feature type="transmembrane region" description="Helical" evidence="4">
    <location>
        <begin position="108"/>
        <end position="132"/>
    </location>
</feature>
<comment type="caution">
    <text evidence="6">The sequence shown here is derived from an EMBL/GenBank/DDBJ whole genome shotgun (WGS) entry which is preliminary data.</text>
</comment>
<dbReference type="GO" id="GO:0006355">
    <property type="term" value="P:regulation of DNA-templated transcription"/>
    <property type="evidence" value="ECO:0007669"/>
    <property type="project" value="InterPro"/>
</dbReference>
<dbReference type="InterPro" id="IPR000792">
    <property type="entry name" value="Tscrpt_reg_LuxR_C"/>
</dbReference>
<keyword evidence="2" id="KW-0238">DNA-binding</keyword>
<dbReference type="eggNOG" id="COG2197">
    <property type="taxonomic scope" value="Bacteria"/>
</dbReference>
<feature type="transmembrane region" description="Helical" evidence="4">
    <location>
        <begin position="205"/>
        <end position="226"/>
    </location>
</feature>
<feature type="transmembrane region" description="Helical" evidence="4">
    <location>
        <begin position="139"/>
        <end position="160"/>
    </location>
</feature>
<feature type="transmembrane region" description="Helical" evidence="4">
    <location>
        <begin position="166"/>
        <end position="184"/>
    </location>
</feature>
<dbReference type="PRINTS" id="PR00038">
    <property type="entry name" value="HTHLUXR"/>
</dbReference>
<sequence length="483" mass="50852">MSDSISQLHKRAGADARTLVFCVTALSLVFMYAWVLNAEVLPALDPLSPAMRDALVGAKAVTLVAVAIAAGGRYREVLLRSLVGVSLLSIVLGIAGYMAALFMHSTGLHVFGAFASSIGASLAAVVVGVACLSLSLPVLGAAVAGAYVLSFAWRALFAVAAVSEGYMVAPLICIIAVLLVHRPARSGLACISASPSSPDAALAQPNSFLSMLNQIFVCMLVFRVVYGLALTAGETLRIPVDSSIVFAPLAAAFLYALFCFARRRSLDADFLFYAASLCVVAGLSLFQAESAFSEGFVNAFLYTGSALFDMLSWYVLVALGSRNHAMAIKAFAWGSAMKAFGSIAGAFLGRAMNAGALGPIDRSVLVAVTTVAFVSYVVHFASTFRITRTIACVEPVQEISVSHAVPDETFEARCAAVAAEFSLTPREAEVFELLARGRNGNYIKDALTISYNTVKTHVAHVYDKAGVHSQQELIDLVVGAKGF</sequence>
<protein>
    <submittedName>
        <fullName evidence="6">Transcriptional regulator, LuxR family</fullName>
    </submittedName>
</protein>
<dbReference type="AlphaFoldDB" id="D0WHE5"/>
<dbReference type="InterPro" id="IPR036388">
    <property type="entry name" value="WH-like_DNA-bd_sf"/>
</dbReference>
<evidence type="ECO:0000313" key="7">
    <source>
        <dbReference type="Proteomes" id="UP000006001"/>
    </source>
</evidence>
<feature type="transmembrane region" description="Helical" evidence="4">
    <location>
        <begin position="331"/>
        <end position="352"/>
    </location>
</feature>
<dbReference type="HOGENOM" id="CLU_027066_3_0_11"/>
<dbReference type="PANTHER" id="PTHR44688">
    <property type="entry name" value="DNA-BINDING TRANSCRIPTIONAL ACTIVATOR DEVR_DOSR"/>
    <property type="match status" value="1"/>
</dbReference>
<dbReference type="Gene3D" id="1.10.10.10">
    <property type="entry name" value="Winged helix-like DNA-binding domain superfamily/Winged helix DNA-binding domain"/>
    <property type="match status" value="1"/>
</dbReference>
<feature type="transmembrane region" description="Helical" evidence="4">
    <location>
        <begin position="238"/>
        <end position="258"/>
    </location>
</feature>
<dbReference type="PROSITE" id="PS50043">
    <property type="entry name" value="HTH_LUXR_2"/>
    <property type="match status" value="1"/>
</dbReference>
<keyword evidence="7" id="KW-1185">Reference proteome</keyword>
<evidence type="ECO:0000256" key="2">
    <source>
        <dbReference type="ARBA" id="ARBA00023125"/>
    </source>
</evidence>
<proteinExistence type="predicted"/>
<gene>
    <name evidence="6" type="ORF">HMPREF0762_01178</name>
</gene>
<keyword evidence="4" id="KW-0812">Transmembrane</keyword>
<keyword evidence="4" id="KW-1133">Transmembrane helix</keyword>
<dbReference type="GO" id="GO:0003677">
    <property type="term" value="F:DNA binding"/>
    <property type="evidence" value="ECO:0007669"/>
    <property type="project" value="UniProtKB-KW"/>
</dbReference>
<evidence type="ECO:0000256" key="4">
    <source>
        <dbReference type="SAM" id="Phobius"/>
    </source>
</evidence>
<organism evidence="6 7">
    <name type="scientific">Slackia exigua (strain ATCC 700122 / DSM 15923 / CIP 105133 / JCM 11022 / KCTC 5966 / S-7)</name>
    <dbReference type="NCBI Taxonomy" id="649764"/>
    <lineage>
        <taxon>Bacteria</taxon>
        <taxon>Bacillati</taxon>
        <taxon>Actinomycetota</taxon>
        <taxon>Coriobacteriia</taxon>
        <taxon>Eggerthellales</taxon>
        <taxon>Eggerthellaceae</taxon>
        <taxon>Slackia</taxon>
    </lineage>
</organism>
<evidence type="ECO:0000313" key="6">
    <source>
        <dbReference type="EMBL" id="EEZ61109.1"/>
    </source>
</evidence>
<dbReference type="CDD" id="cd06170">
    <property type="entry name" value="LuxR_C_like"/>
    <property type="match status" value="1"/>
</dbReference>
<dbReference type="Proteomes" id="UP000006001">
    <property type="component" value="Unassembled WGS sequence"/>
</dbReference>
<keyword evidence="3" id="KW-0804">Transcription</keyword>
<dbReference type="RefSeq" id="WP_006362439.1">
    <property type="nucleotide sequence ID" value="NZ_GG700630.1"/>
</dbReference>
<feature type="domain" description="HTH luxR-type" evidence="5">
    <location>
        <begin position="416"/>
        <end position="481"/>
    </location>
</feature>
<dbReference type="OrthoDB" id="3171430at2"/>
<dbReference type="STRING" id="649764.HMPREF0762_01178"/>
<feature type="transmembrane region" description="Helical" evidence="4">
    <location>
        <begin position="270"/>
        <end position="288"/>
    </location>
</feature>
<dbReference type="EMBL" id="ACUX02000007">
    <property type="protein sequence ID" value="EEZ61109.1"/>
    <property type="molecule type" value="Genomic_DNA"/>
</dbReference>